<dbReference type="AlphaFoldDB" id="T1B3L2"/>
<gene>
    <name evidence="2" type="ORF">B2A_02516</name>
</gene>
<feature type="non-terminal residue" evidence="2">
    <location>
        <position position="1"/>
    </location>
</feature>
<comment type="caution">
    <text evidence="2">The sequence shown here is derived from an EMBL/GenBank/DDBJ whole genome shotgun (WGS) entry which is preliminary data.</text>
</comment>
<protein>
    <submittedName>
        <fullName evidence="2">Glucan 1,4-alpha-glucosidase</fullName>
    </submittedName>
</protein>
<reference evidence="2" key="1">
    <citation type="submission" date="2013-08" db="EMBL/GenBank/DDBJ databases">
        <authorList>
            <person name="Mendez C."/>
            <person name="Richter M."/>
            <person name="Ferrer M."/>
            <person name="Sanchez J."/>
        </authorList>
    </citation>
    <scope>NUCLEOTIDE SEQUENCE</scope>
</reference>
<evidence type="ECO:0000259" key="1">
    <source>
        <dbReference type="Pfam" id="PF00723"/>
    </source>
</evidence>
<proteinExistence type="predicted"/>
<accession>T1B3L2</accession>
<dbReference type="SUPFAM" id="SSF48208">
    <property type="entry name" value="Six-hairpin glycosidases"/>
    <property type="match status" value="1"/>
</dbReference>
<organism evidence="2">
    <name type="scientific">mine drainage metagenome</name>
    <dbReference type="NCBI Taxonomy" id="410659"/>
    <lineage>
        <taxon>unclassified sequences</taxon>
        <taxon>metagenomes</taxon>
        <taxon>ecological metagenomes</taxon>
    </lineage>
</organism>
<name>T1B3L2_9ZZZZ</name>
<dbReference type="GO" id="GO:0005975">
    <property type="term" value="P:carbohydrate metabolic process"/>
    <property type="evidence" value="ECO:0007669"/>
    <property type="project" value="InterPro"/>
</dbReference>
<feature type="domain" description="GH15-like" evidence="1">
    <location>
        <begin position="3"/>
        <end position="111"/>
    </location>
</feature>
<reference evidence="2" key="2">
    <citation type="journal article" date="2014" name="ISME J.">
        <title>Microbial stratification in low pH oxic and suboxic macroscopic growths along an acid mine drainage.</title>
        <authorList>
            <person name="Mendez-Garcia C."/>
            <person name="Mesa V."/>
            <person name="Sprenger R.R."/>
            <person name="Richter M."/>
            <person name="Diez M.S."/>
            <person name="Solano J."/>
            <person name="Bargiela R."/>
            <person name="Golyshina O.V."/>
            <person name="Manteca A."/>
            <person name="Ramos J.L."/>
            <person name="Gallego J.R."/>
            <person name="Llorente I."/>
            <person name="Martins Dos Santos V.A."/>
            <person name="Jensen O.N."/>
            <person name="Pelaez A.I."/>
            <person name="Sanchez J."/>
            <person name="Ferrer M."/>
        </authorList>
    </citation>
    <scope>NUCLEOTIDE SEQUENCE</scope>
</reference>
<dbReference type="InterPro" id="IPR012341">
    <property type="entry name" value="6hp_glycosidase-like_sf"/>
</dbReference>
<dbReference type="Gene3D" id="1.50.10.10">
    <property type="match status" value="1"/>
</dbReference>
<dbReference type="EMBL" id="AUZZ01001708">
    <property type="protein sequence ID" value="EQD63128.1"/>
    <property type="molecule type" value="Genomic_DNA"/>
</dbReference>
<dbReference type="InterPro" id="IPR011613">
    <property type="entry name" value="GH15-like"/>
</dbReference>
<sequence length="174" mass="19333">FWVNGEPHWRGVQLDEVAFPILLAWRLKQQAALGDFDPYPMVRRAAGYLLEHGPVTQQERWEEAGGFSPSTLAVHIAALICAAGFAREHGEERLAAYLEEYADFLEAHIEKWTVTTAGTAHPDIKRHYIRILPAGVHAVCPDEDPNCGLLAIANRPPGTPWQFPAKDIVDAGFL</sequence>
<feature type="non-terminal residue" evidence="2">
    <location>
        <position position="174"/>
    </location>
</feature>
<dbReference type="InterPro" id="IPR008928">
    <property type="entry name" value="6-hairpin_glycosidase_sf"/>
</dbReference>
<evidence type="ECO:0000313" key="2">
    <source>
        <dbReference type="EMBL" id="EQD63128.1"/>
    </source>
</evidence>
<dbReference type="Pfam" id="PF00723">
    <property type="entry name" value="Glyco_hydro_15"/>
    <property type="match status" value="1"/>
</dbReference>